<dbReference type="Pfam" id="PF01042">
    <property type="entry name" value="Ribonuc_L-PSP"/>
    <property type="match status" value="1"/>
</dbReference>
<dbReference type="RefSeq" id="WP_209665674.1">
    <property type="nucleotide sequence ID" value="NZ_JAGGMS010000001.1"/>
</dbReference>
<name>A0ABS4PTW8_9PSEU</name>
<reference evidence="2 3" key="1">
    <citation type="submission" date="2021-03" db="EMBL/GenBank/DDBJ databases">
        <title>Sequencing the genomes of 1000 actinobacteria strains.</title>
        <authorList>
            <person name="Klenk H.-P."/>
        </authorList>
    </citation>
    <scope>NUCLEOTIDE SEQUENCE [LARGE SCALE GENOMIC DNA]</scope>
    <source>
        <strain evidence="2 3">DSM 45510</strain>
    </source>
</reference>
<dbReference type="Proteomes" id="UP000741013">
    <property type="component" value="Unassembled WGS sequence"/>
</dbReference>
<dbReference type="NCBIfam" id="TIGR00004">
    <property type="entry name" value="Rid family detoxifying hydrolase"/>
    <property type="match status" value="1"/>
</dbReference>
<accession>A0ABS4PTW8</accession>
<gene>
    <name evidence="2" type="ORF">JOM49_003871</name>
</gene>
<keyword evidence="3" id="KW-1185">Reference proteome</keyword>
<dbReference type="CDD" id="cd00448">
    <property type="entry name" value="YjgF_YER057c_UK114_family"/>
    <property type="match status" value="1"/>
</dbReference>
<protein>
    <submittedName>
        <fullName evidence="2">Reactive intermediate/imine deaminase</fullName>
    </submittedName>
</protein>
<proteinExistence type="inferred from homology"/>
<dbReference type="SUPFAM" id="SSF55298">
    <property type="entry name" value="YjgF-like"/>
    <property type="match status" value="1"/>
</dbReference>
<dbReference type="EMBL" id="JAGGMS010000001">
    <property type="protein sequence ID" value="MBP2182345.1"/>
    <property type="molecule type" value="Genomic_DNA"/>
</dbReference>
<dbReference type="PANTHER" id="PTHR11803:SF39">
    <property type="entry name" value="2-IMINOBUTANOATE_2-IMINOPROPANOATE DEAMINASE"/>
    <property type="match status" value="1"/>
</dbReference>
<comment type="caution">
    <text evidence="2">The sequence shown here is derived from an EMBL/GenBank/DDBJ whole genome shotgun (WGS) entry which is preliminary data.</text>
</comment>
<dbReference type="InterPro" id="IPR006175">
    <property type="entry name" value="YjgF/YER057c/UK114"/>
</dbReference>
<comment type="similarity">
    <text evidence="1">Belongs to the RutC family.</text>
</comment>
<sequence length="127" mass="13524">MGKVAISTENAPTPVANFAQAVRKGNILQLAGQVAFEPGTNKIVGDTVGDQTRQTFKNLTAVLEAAGASWDDVVMTRVYLTDTGHFAEFNQVYNELIGEPYPARTTVYVGLPAGLLVEIDLLAVVGD</sequence>
<dbReference type="InterPro" id="IPR006056">
    <property type="entry name" value="RidA"/>
</dbReference>
<evidence type="ECO:0000313" key="3">
    <source>
        <dbReference type="Proteomes" id="UP000741013"/>
    </source>
</evidence>
<dbReference type="Gene3D" id="3.30.1330.40">
    <property type="entry name" value="RutC-like"/>
    <property type="match status" value="1"/>
</dbReference>
<dbReference type="InterPro" id="IPR035959">
    <property type="entry name" value="RutC-like_sf"/>
</dbReference>
<evidence type="ECO:0000256" key="1">
    <source>
        <dbReference type="ARBA" id="ARBA00010552"/>
    </source>
</evidence>
<organism evidence="2 3">
    <name type="scientific">Amycolatopsis magusensis</name>
    <dbReference type="NCBI Taxonomy" id="882444"/>
    <lineage>
        <taxon>Bacteria</taxon>
        <taxon>Bacillati</taxon>
        <taxon>Actinomycetota</taxon>
        <taxon>Actinomycetes</taxon>
        <taxon>Pseudonocardiales</taxon>
        <taxon>Pseudonocardiaceae</taxon>
        <taxon>Amycolatopsis</taxon>
    </lineage>
</organism>
<dbReference type="PANTHER" id="PTHR11803">
    <property type="entry name" value="2-IMINOBUTANOATE/2-IMINOPROPANOATE DEAMINASE RIDA"/>
    <property type="match status" value="1"/>
</dbReference>
<evidence type="ECO:0000313" key="2">
    <source>
        <dbReference type="EMBL" id="MBP2182345.1"/>
    </source>
</evidence>